<keyword evidence="3" id="KW-0678">Repressor</keyword>
<dbReference type="Proteomes" id="UP001163687">
    <property type="component" value="Chromosome"/>
</dbReference>
<evidence type="ECO:0000256" key="5">
    <source>
        <dbReference type="ARBA" id="ARBA00023015"/>
    </source>
</evidence>
<dbReference type="InterPro" id="IPR007412">
    <property type="entry name" value="FlgM"/>
</dbReference>
<sequence length="97" mass="10491">MPIQFPGLPPAGSAGGVEGPKKPARPPRVERTGQADQVRFSARAQEALKLREQLARLPEVREERVEALRRQIGAGTYGPDARAVAADLLRSKAVPQE</sequence>
<evidence type="ECO:0000256" key="7">
    <source>
        <dbReference type="SAM" id="MobiDB-lite"/>
    </source>
</evidence>
<dbReference type="EMBL" id="AP025628">
    <property type="protein sequence ID" value="BDG61746.1"/>
    <property type="molecule type" value="Genomic_DNA"/>
</dbReference>
<name>A0AA35G953_9FIRM</name>
<proteinExistence type="inferred from homology"/>
<evidence type="ECO:0000256" key="2">
    <source>
        <dbReference type="ARBA" id="ARBA00017823"/>
    </source>
</evidence>
<feature type="domain" description="Anti-sigma-28 factor FlgM C-terminal" evidence="8">
    <location>
        <begin position="36"/>
        <end position="89"/>
    </location>
</feature>
<organism evidence="9 10">
    <name type="scientific">Caldinitratiruptor microaerophilus</name>
    <dbReference type="NCBI Taxonomy" id="671077"/>
    <lineage>
        <taxon>Bacteria</taxon>
        <taxon>Bacillati</taxon>
        <taxon>Bacillota</taxon>
        <taxon>Clostridia</taxon>
        <taxon>Eubacteriales</taxon>
        <taxon>Symbiobacteriaceae</taxon>
        <taxon>Caldinitratiruptor</taxon>
    </lineage>
</organism>
<evidence type="ECO:0000313" key="9">
    <source>
        <dbReference type="EMBL" id="BDG61746.1"/>
    </source>
</evidence>
<keyword evidence="10" id="KW-1185">Reference proteome</keyword>
<dbReference type="SUPFAM" id="SSF101498">
    <property type="entry name" value="Anti-sigma factor FlgM"/>
    <property type="match status" value="1"/>
</dbReference>
<keyword evidence="5" id="KW-0805">Transcription regulation</keyword>
<dbReference type="RefSeq" id="WP_264842374.1">
    <property type="nucleotide sequence ID" value="NZ_AP025628.1"/>
</dbReference>
<dbReference type="AlphaFoldDB" id="A0AA35G953"/>
<protein>
    <recommendedName>
        <fullName evidence="2">Negative regulator of flagellin synthesis</fullName>
    </recommendedName>
</protein>
<dbReference type="KEGG" id="cmic:caldi_28360"/>
<dbReference type="GO" id="GO:0045892">
    <property type="term" value="P:negative regulation of DNA-templated transcription"/>
    <property type="evidence" value="ECO:0007669"/>
    <property type="project" value="InterPro"/>
</dbReference>
<reference evidence="9" key="1">
    <citation type="submission" date="2022-03" db="EMBL/GenBank/DDBJ databases">
        <title>Complete genome sequence of Caldinitratiruptor microaerophilus.</title>
        <authorList>
            <person name="Mukaiyama R."/>
            <person name="Nishiyama T."/>
            <person name="Ueda K."/>
        </authorList>
    </citation>
    <scope>NUCLEOTIDE SEQUENCE</scope>
    <source>
        <strain evidence="9">JCM 16183</strain>
    </source>
</reference>
<evidence type="ECO:0000313" key="10">
    <source>
        <dbReference type="Proteomes" id="UP001163687"/>
    </source>
</evidence>
<dbReference type="Pfam" id="PF04316">
    <property type="entry name" value="FlgM"/>
    <property type="match status" value="1"/>
</dbReference>
<dbReference type="InterPro" id="IPR031316">
    <property type="entry name" value="FlgM_C"/>
</dbReference>
<feature type="region of interest" description="Disordered" evidence="7">
    <location>
        <begin position="1"/>
        <end position="37"/>
    </location>
</feature>
<evidence type="ECO:0000256" key="1">
    <source>
        <dbReference type="ARBA" id="ARBA00005322"/>
    </source>
</evidence>
<evidence type="ECO:0000256" key="4">
    <source>
        <dbReference type="ARBA" id="ARBA00022795"/>
    </source>
</evidence>
<keyword evidence="6" id="KW-0804">Transcription</keyword>
<gene>
    <name evidence="9" type="ORF">caldi_28360</name>
</gene>
<accession>A0AA35G953</accession>
<evidence type="ECO:0000256" key="6">
    <source>
        <dbReference type="ARBA" id="ARBA00023163"/>
    </source>
</evidence>
<evidence type="ECO:0000256" key="3">
    <source>
        <dbReference type="ARBA" id="ARBA00022491"/>
    </source>
</evidence>
<dbReference type="GO" id="GO:0044781">
    <property type="term" value="P:bacterial-type flagellum organization"/>
    <property type="evidence" value="ECO:0007669"/>
    <property type="project" value="UniProtKB-KW"/>
</dbReference>
<comment type="similarity">
    <text evidence="1">Belongs to the FlgM family.</text>
</comment>
<dbReference type="InterPro" id="IPR035890">
    <property type="entry name" value="Anti-sigma-28_factor_FlgM_sf"/>
</dbReference>
<keyword evidence="4" id="KW-1005">Bacterial flagellum biogenesis</keyword>
<dbReference type="NCBIfam" id="TIGR03824">
    <property type="entry name" value="FlgM_jcvi"/>
    <property type="match status" value="1"/>
</dbReference>
<evidence type="ECO:0000259" key="8">
    <source>
        <dbReference type="Pfam" id="PF04316"/>
    </source>
</evidence>